<dbReference type="AlphaFoldDB" id="A0AAJ1TKI1"/>
<feature type="transmembrane region" description="Helical" evidence="1">
    <location>
        <begin position="327"/>
        <end position="347"/>
    </location>
</feature>
<feature type="transmembrane region" description="Helical" evidence="1">
    <location>
        <begin position="236"/>
        <end position="257"/>
    </location>
</feature>
<dbReference type="RefSeq" id="WP_230365907.1">
    <property type="nucleotide sequence ID" value="NZ_JAJALK010000003.1"/>
</dbReference>
<sequence>MIRLLASPAHRLAALGLLLLAVTVGALAIQVPGADTVGAAPQSNAFIGVVAVGLAVYLLAVRLVLRERLPRAALWTILGIAVLLRAALLPALPFLSTDIYRYVWDGQVQAAGINPYRYIPADPALERLRDPAVYPLINRKDYARTIYPPAAQLVFAAVGQVSHSVTGMKLAMLGFEALGMLAMLAVLRGAGLPSARILIYAWNPLALWSFARDGHVDAVAIGLLGIALLARTRRRYGLAGALLGAATLVKVLPVAVAPAFVRGGRLWRPMLAGVAVIAVLYLPYLAAGPNVFGFAGGYGAEEGYDTGVGYWLLAGLGHLGLSPPSLLRTYLVCAGLTLVALALRIAFGPNRQTAPDAVALCRDAGLLAALTTCAASPHYAWYYPWLALPAVVAPAPALIWLGSAPILFLIDPFDDRFLWPSLVFVPALFLAARSLRQACTAPLSALPEGTAP</sequence>
<keyword evidence="1" id="KW-1133">Transmembrane helix</keyword>
<dbReference type="Proteomes" id="UP001223420">
    <property type="component" value="Unassembled WGS sequence"/>
</dbReference>
<name>A0AAJ1TKI1_9HYPH</name>
<feature type="transmembrane region" description="Helical" evidence="1">
    <location>
        <begin position="44"/>
        <end position="65"/>
    </location>
</feature>
<evidence type="ECO:0000256" key="1">
    <source>
        <dbReference type="SAM" id="Phobius"/>
    </source>
</evidence>
<feature type="transmembrane region" description="Helical" evidence="1">
    <location>
        <begin position="386"/>
        <end position="410"/>
    </location>
</feature>
<feature type="transmembrane region" description="Helical" evidence="1">
    <location>
        <begin position="269"/>
        <end position="287"/>
    </location>
</feature>
<organism evidence="2 3">
    <name type="scientific">Methylobacterium brachiatum</name>
    <dbReference type="NCBI Taxonomy" id="269660"/>
    <lineage>
        <taxon>Bacteria</taxon>
        <taxon>Pseudomonadati</taxon>
        <taxon>Pseudomonadota</taxon>
        <taxon>Alphaproteobacteria</taxon>
        <taxon>Hyphomicrobiales</taxon>
        <taxon>Methylobacteriaceae</taxon>
        <taxon>Methylobacterium</taxon>
    </lineage>
</organism>
<evidence type="ECO:0000313" key="2">
    <source>
        <dbReference type="EMBL" id="MDQ0542707.1"/>
    </source>
</evidence>
<evidence type="ECO:0000313" key="3">
    <source>
        <dbReference type="Proteomes" id="UP001223420"/>
    </source>
</evidence>
<accession>A0AAJ1TKI1</accession>
<feature type="transmembrane region" description="Helical" evidence="1">
    <location>
        <begin position="417"/>
        <end position="435"/>
    </location>
</feature>
<proteinExistence type="predicted"/>
<reference evidence="2" key="1">
    <citation type="submission" date="2023-07" db="EMBL/GenBank/DDBJ databases">
        <title>Genomic Encyclopedia of Type Strains, Phase IV (KMG-IV): sequencing the most valuable type-strain genomes for metagenomic binning, comparative biology and taxonomic classification.</title>
        <authorList>
            <person name="Goeker M."/>
        </authorList>
    </citation>
    <scope>NUCLEOTIDE SEQUENCE</scope>
    <source>
        <strain evidence="2">DSM 19569</strain>
    </source>
</reference>
<dbReference type="GO" id="GO:0005886">
    <property type="term" value="C:plasma membrane"/>
    <property type="evidence" value="ECO:0007669"/>
    <property type="project" value="UniProtKB-SubCell"/>
</dbReference>
<keyword evidence="1" id="KW-0472">Membrane</keyword>
<gene>
    <name evidence="2" type="ORF">QO001_001625</name>
</gene>
<dbReference type="Pfam" id="PF26314">
    <property type="entry name" value="MptA_B_family"/>
    <property type="match status" value="1"/>
</dbReference>
<keyword evidence="1" id="KW-0812">Transmembrane</keyword>
<comment type="caution">
    <text evidence="2">The sequence shown here is derived from an EMBL/GenBank/DDBJ whole genome shotgun (WGS) entry which is preliminary data.</text>
</comment>
<dbReference type="GO" id="GO:0016758">
    <property type="term" value="F:hexosyltransferase activity"/>
    <property type="evidence" value="ECO:0007669"/>
    <property type="project" value="InterPro"/>
</dbReference>
<feature type="transmembrane region" description="Helical" evidence="1">
    <location>
        <begin position="72"/>
        <end position="95"/>
    </location>
</feature>
<protein>
    <recommendedName>
        <fullName evidence="4">DUF2029 domain-containing protein</fullName>
    </recommendedName>
</protein>
<evidence type="ECO:0008006" key="4">
    <source>
        <dbReference type="Google" id="ProtNLM"/>
    </source>
</evidence>
<feature type="transmembrane region" description="Helical" evidence="1">
    <location>
        <begin position="177"/>
        <end position="202"/>
    </location>
</feature>
<dbReference type="EMBL" id="JAUSWL010000002">
    <property type="protein sequence ID" value="MDQ0542707.1"/>
    <property type="molecule type" value="Genomic_DNA"/>
</dbReference>